<evidence type="ECO:0000313" key="4">
    <source>
        <dbReference type="EMBL" id="PIA50760.1"/>
    </source>
</evidence>
<dbReference type="STRING" id="218851.A0A2G5E4V2"/>
<dbReference type="InterPro" id="IPR008949">
    <property type="entry name" value="Isoprenoid_synthase_dom_sf"/>
</dbReference>
<dbReference type="GO" id="GO:0000287">
    <property type="term" value="F:magnesium ion binding"/>
    <property type="evidence" value="ECO:0007669"/>
    <property type="project" value="TreeGrafter"/>
</dbReference>
<name>A0A2G5E4V2_AQUCA</name>
<sequence>MLVQTLFISLLNHIDAGNGNNKHILLKQYLERWVLTWQEKNCKVYGVAELLVQIITLCGAGPSLSEQILAHPEYKHLVYLTDRVCYSVGLLHKPMVEKNGGITKGTPTLSIDSDMQELVQTVLLYSDNVVNSEIKQTFLAVVKSFIYATYCPQETMYNHIAQVLFKRVF</sequence>
<organism evidence="4 5">
    <name type="scientific">Aquilegia coerulea</name>
    <name type="common">Rocky mountain columbine</name>
    <dbReference type="NCBI Taxonomy" id="218851"/>
    <lineage>
        <taxon>Eukaryota</taxon>
        <taxon>Viridiplantae</taxon>
        <taxon>Streptophyta</taxon>
        <taxon>Embryophyta</taxon>
        <taxon>Tracheophyta</taxon>
        <taxon>Spermatophyta</taxon>
        <taxon>Magnoliopsida</taxon>
        <taxon>Ranunculales</taxon>
        <taxon>Ranunculaceae</taxon>
        <taxon>Thalictroideae</taxon>
        <taxon>Aquilegia</taxon>
    </lineage>
</organism>
<keyword evidence="3" id="KW-0460">Magnesium</keyword>
<dbReference type="Proteomes" id="UP000230069">
    <property type="component" value="Unassembled WGS sequence"/>
</dbReference>
<proteinExistence type="predicted"/>
<evidence type="ECO:0000256" key="2">
    <source>
        <dbReference type="ARBA" id="ARBA00022723"/>
    </source>
</evidence>
<dbReference type="OrthoDB" id="912129at2759"/>
<gene>
    <name evidence="4" type="ORF">AQUCO_01200179v1</name>
</gene>
<keyword evidence="2" id="KW-0479">Metal-binding</keyword>
<dbReference type="AlphaFoldDB" id="A0A2G5E4V2"/>
<accession>A0A2G5E4V2</accession>
<protein>
    <submittedName>
        <fullName evidence="4">Uncharacterized protein</fullName>
    </submittedName>
</protein>
<evidence type="ECO:0000256" key="1">
    <source>
        <dbReference type="ARBA" id="ARBA00001946"/>
    </source>
</evidence>
<evidence type="ECO:0000256" key="3">
    <source>
        <dbReference type="ARBA" id="ARBA00022842"/>
    </source>
</evidence>
<comment type="cofactor">
    <cofactor evidence="1">
        <name>Mg(2+)</name>
        <dbReference type="ChEBI" id="CHEBI:18420"/>
    </cofactor>
</comment>
<dbReference type="Gene3D" id="1.10.600.10">
    <property type="entry name" value="Farnesyl Diphosphate Synthase"/>
    <property type="match status" value="1"/>
</dbReference>
<dbReference type="GO" id="GO:0009507">
    <property type="term" value="C:chloroplast"/>
    <property type="evidence" value="ECO:0007669"/>
    <property type="project" value="TreeGrafter"/>
</dbReference>
<keyword evidence="5" id="KW-1185">Reference proteome</keyword>
<evidence type="ECO:0000313" key="5">
    <source>
        <dbReference type="Proteomes" id="UP000230069"/>
    </source>
</evidence>
<dbReference type="GO" id="GO:0010333">
    <property type="term" value="F:terpene synthase activity"/>
    <property type="evidence" value="ECO:0007669"/>
    <property type="project" value="InterPro"/>
</dbReference>
<dbReference type="GO" id="GO:0009686">
    <property type="term" value="P:gibberellin biosynthetic process"/>
    <property type="evidence" value="ECO:0007669"/>
    <property type="project" value="TreeGrafter"/>
</dbReference>
<dbReference type="EMBL" id="KZ305029">
    <property type="protein sequence ID" value="PIA50760.1"/>
    <property type="molecule type" value="Genomic_DNA"/>
</dbReference>
<dbReference type="PANTHER" id="PTHR31739:SF4">
    <property type="entry name" value="ENT-COPALYL DIPHOSPHATE SYNTHASE, CHLOROPLASTIC"/>
    <property type="match status" value="1"/>
</dbReference>
<reference evidence="4 5" key="1">
    <citation type="submission" date="2017-09" db="EMBL/GenBank/DDBJ databases">
        <title>WGS assembly of Aquilegia coerulea Goldsmith.</title>
        <authorList>
            <person name="Hodges S."/>
            <person name="Kramer E."/>
            <person name="Nordborg M."/>
            <person name="Tomkins J."/>
            <person name="Borevitz J."/>
            <person name="Derieg N."/>
            <person name="Yan J."/>
            <person name="Mihaltcheva S."/>
            <person name="Hayes R.D."/>
            <person name="Rokhsar D."/>
        </authorList>
    </citation>
    <scope>NUCLEOTIDE SEQUENCE [LARGE SCALE GENOMIC DNA]</scope>
    <source>
        <strain evidence="5">cv. Goldsmith</strain>
    </source>
</reference>
<dbReference type="InterPro" id="IPR050148">
    <property type="entry name" value="Terpene_synthase-like"/>
</dbReference>
<dbReference type="InParanoid" id="A0A2G5E4V2"/>
<dbReference type="PANTHER" id="PTHR31739">
    <property type="entry name" value="ENT-COPALYL DIPHOSPHATE SYNTHASE, CHLOROPLASTIC"/>
    <property type="match status" value="1"/>
</dbReference>